<sequence length="88" mass="10392">MDDFLAAIYPHYDIVIWSQTSWRWLEVKLTELGFLTSSRWKVGFVLDKTSMFKVRGIVKGRDKEHSVKPLQLIWTKMNTRHSSPSRPL</sequence>
<reference evidence="1" key="1">
    <citation type="submission" date="2022-07" db="EMBL/GenBank/DDBJ databases">
        <title>Genome analysis of Parmales, a sister group of diatoms, reveals the evolutionary specialization of diatoms from phago-mixotrophs to photoautotrophs.</title>
        <authorList>
            <person name="Ban H."/>
            <person name="Sato S."/>
            <person name="Yoshikawa S."/>
            <person name="Kazumasa Y."/>
            <person name="Nakamura Y."/>
            <person name="Ichinomiya M."/>
            <person name="Saitoh K."/>
            <person name="Sato N."/>
            <person name="Blanc-Mathieu R."/>
            <person name="Endo H."/>
            <person name="Kuwata A."/>
            <person name="Ogata H."/>
        </authorList>
    </citation>
    <scope>NUCLEOTIDE SEQUENCE</scope>
</reference>
<dbReference type="InterPro" id="IPR023214">
    <property type="entry name" value="HAD_sf"/>
</dbReference>
<dbReference type="Proteomes" id="UP001165082">
    <property type="component" value="Unassembled WGS sequence"/>
</dbReference>
<dbReference type="EMBL" id="BRXZ01004327">
    <property type="protein sequence ID" value="GMH46813.1"/>
    <property type="molecule type" value="Genomic_DNA"/>
</dbReference>
<accession>A0A9W7DQ94</accession>
<evidence type="ECO:0000313" key="1">
    <source>
        <dbReference type="EMBL" id="GMH46813.1"/>
    </source>
</evidence>
<dbReference type="AlphaFoldDB" id="A0A9W7DQ94"/>
<dbReference type="GO" id="GO:0090364">
    <property type="term" value="P:regulation of proteasome assembly"/>
    <property type="evidence" value="ECO:0007669"/>
    <property type="project" value="InterPro"/>
</dbReference>
<comment type="caution">
    <text evidence="1">The sequence shown here is derived from an EMBL/GenBank/DDBJ whole genome shotgun (WGS) entry which is preliminary data.</text>
</comment>
<organism evidence="1 2">
    <name type="scientific">Triparma retinervis</name>
    <dbReference type="NCBI Taxonomy" id="2557542"/>
    <lineage>
        <taxon>Eukaryota</taxon>
        <taxon>Sar</taxon>
        <taxon>Stramenopiles</taxon>
        <taxon>Ochrophyta</taxon>
        <taxon>Bolidophyceae</taxon>
        <taxon>Parmales</taxon>
        <taxon>Triparmaceae</taxon>
        <taxon>Triparma</taxon>
    </lineage>
</organism>
<dbReference type="Gene3D" id="3.40.50.1000">
    <property type="entry name" value="HAD superfamily/HAD-like"/>
    <property type="match status" value="1"/>
</dbReference>
<dbReference type="OrthoDB" id="1711508at2759"/>
<protein>
    <recommendedName>
        <fullName evidence="3">FCP1 homology domain-containing protein</fullName>
    </recommendedName>
</protein>
<keyword evidence="2" id="KW-1185">Reference proteome</keyword>
<name>A0A9W7DQ94_9STRA</name>
<dbReference type="PANTHER" id="PTHR48493:SF1">
    <property type="entry name" value="UBIQUITIN-LIKE DOMAIN-CONTAINING CTD PHOSPHATASE 1"/>
    <property type="match status" value="1"/>
</dbReference>
<dbReference type="PANTHER" id="PTHR48493">
    <property type="entry name" value="UBIQUITIN-LIKE DOMAIN-CONTAINING CTD PHOSPHATASE 1"/>
    <property type="match status" value="1"/>
</dbReference>
<dbReference type="InterPro" id="IPR051658">
    <property type="entry name" value="UBLCP1"/>
</dbReference>
<feature type="non-terminal residue" evidence="1">
    <location>
        <position position="1"/>
    </location>
</feature>
<evidence type="ECO:0000313" key="2">
    <source>
        <dbReference type="Proteomes" id="UP001165082"/>
    </source>
</evidence>
<proteinExistence type="predicted"/>
<gene>
    <name evidence="1" type="ORF">TrRE_jg6887</name>
</gene>
<evidence type="ECO:0008006" key="3">
    <source>
        <dbReference type="Google" id="ProtNLM"/>
    </source>
</evidence>